<gene>
    <name evidence="10" type="ORF">LJ725_09190</name>
</gene>
<keyword evidence="11" id="KW-1185">Reference proteome</keyword>
<keyword evidence="4" id="KW-1133">Transmembrane helix</keyword>
<dbReference type="InterPro" id="IPR000595">
    <property type="entry name" value="cNMP-bd_dom"/>
</dbReference>
<keyword evidence="2" id="KW-0813">Transport</keyword>
<evidence type="ECO:0000313" key="11">
    <source>
        <dbReference type="Proteomes" id="UP001198862"/>
    </source>
</evidence>
<evidence type="ECO:0000256" key="8">
    <source>
        <dbReference type="ARBA" id="ARBA00023303"/>
    </source>
</evidence>
<dbReference type="PROSITE" id="PS50042">
    <property type="entry name" value="CNMP_BINDING_3"/>
    <property type="match status" value="1"/>
</dbReference>
<dbReference type="Proteomes" id="UP001198862">
    <property type="component" value="Unassembled WGS sequence"/>
</dbReference>
<evidence type="ECO:0000256" key="6">
    <source>
        <dbReference type="ARBA" id="ARBA00023136"/>
    </source>
</evidence>
<dbReference type="CDD" id="cd00038">
    <property type="entry name" value="CAP_ED"/>
    <property type="match status" value="1"/>
</dbReference>
<evidence type="ECO:0000256" key="3">
    <source>
        <dbReference type="ARBA" id="ARBA00022692"/>
    </source>
</evidence>
<evidence type="ECO:0000256" key="5">
    <source>
        <dbReference type="ARBA" id="ARBA00023065"/>
    </source>
</evidence>
<dbReference type="InterPro" id="IPR014710">
    <property type="entry name" value="RmlC-like_jellyroll"/>
</dbReference>
<comment type="caution">
    <text evidence="10">The sequence shown here is derived from an EMBL/GenBank/DDBJ whole genome shotgun (WGS) entry which is preliminary data.</text>
</comment>
<keyword evidence="8" id="KW-0407">Ion channel</keyword>
<evidence type="ECO:0000256" key="2">
    <source>
        <dbReference type="ARBA" id="ARBA00022448"/>
    </source>
</evidence>
<dbReference type="InterPro" id="IPR018490">
    <property type="entry name" value="cNMP-bd_dom_sf"/>
</dbReference>
<evidence type="ECO:0000313" key="10">
    <source>
        <dbReference type="EMBL" id="MCC8429140.1"/>
    </source>
</evidence>
<dbReference type="PANTHER" id="PTHR45638">
    <property type="entry name" value="CYCLIC NUCLEOTIDE-GATED CATION CHANNEL SUBUNIT A"/>
    <property type="match status" value="1"/>
</dbReference>
<dbReference type="SUPFAM" id="SSF51206">
    <property type="entry name" value="cAMP-binding domain-like"/>
    <property type="match status" value="1"/>
</dbReference>
<keyword evidence="3" id="KW-0812">Transmembrane</keyword>
<dbReference type="PANTHER" id="PTHR45638:SF11">
    <property type="entry name" value="CYCLIC NUCLEOTIDE-GATED CATION CHANNEL SUBUNIT A"/>
    <property type="match status" value="1"/>
</dbReference>
<evidence type="ECO:0000256" key="1">
    <source>
        <dbReference type="ARBA" id="ARBA00004141"/>
    </source>
</evidence>
<accession>A0ABS8KSV7</accession>
<dbReference type="InterPro" id="IPR050866">
    <property type="entry name" value="CNG_cation_channel"/>
</dbReference>
<keyword evidence="7" id="KW-1071">Ligand-gated ion channel</keyword>
<dbReference type="Pfam" id="PF00027">
    <property type="entry name" value="cNMP_binding"/>
    <property type="match status" value="1"/>
</dbReference>
<feature type="domain" description="Cyclic nucleotide-binding" evidence="9">
    <location>
        <begin position="15"/>
        <end position="134"/>
    </location>
</feature>
<evidence type="ECO:0000256" key="4">
    <source>
        <dbReference type="ARBA" id="ARBA00022989"/>
    </source>
</evidence>
<comment type="subcellular location">
    <subcellularLocation>
        <location evidence="1">Membrane</location>
        <topology evidence="1">Multi-pass membrane protein</topology>
    </subcellularLocation>
</comment>
<dbReference type="RefSeq" id="WP_230550351.1">
    <property type="nucleotide sequence ID" value="NZ_JAJISD010000003.1"/>
</dbReference>
<dbReference type="PROSITE" id="PS00889">
    <property type="entry name" value="CNMP_BINDING_2"/>
    <property type="match status" value="1"/>
</dbReference>
<sequence length="149" mass="16595">MNLNEEVELLKGVPIFSKVEQARLKLLAFTSERVNFGVGQEVCHQGDPGDTMYVILGGTADVLIDTPNGQITVAEMKRNSFFGEIAILCDVPRTATIKAKEPLATLKITKDMFYRLVAEFPEMAIEIMRELAHRLEDTNQKLRAATRAA</sequence>
<dbReference type="SMART" id="SM00100">
    <property type="entry name" value="cNMP"/>
    <property type="match status" value="1"/>
</dbReference>
<proteinExistence type="predicted"/>
<dbReference type="PROSITE" id="PS00888">
    <property type="entry name" value="CNMP_BINDING_1"/>
    <property type="match status" value="1"/>
</dbReference>
<evidence type="ECO:0000259" key="9">
    <source>
        <dbReference type="PROSITE" id="PS50042"/>
    </source>
</evidence>
<organism evidence="10 11">
    <name type="scientific">Reyranella aquatilis</name>
    <dbReference type="NCBI Taxonomy" id="2035356"/>
    <lineage>
        <taxon>Bacteria</taxon>
        <taxon>Pseudomonadati</taxon>
        <taxon>Pseudomonadota</taxon>
        <taxon>Alphaproteobacteria</taxon>
        <taxon>Hyphomicrobiales</taxon>
        <taxon>Reyranellaceae</taxon>
        <taxon>Reyranella</taxon>
    </lineage>
</organism>
<keyword evidence="6" id="KW-0472">Membrane</keyword>
<dbReference type="PRINTS" id="PR00103">
    <property type="entry name" value="CAMPKINASE"/>
</dbReference>
<protein>
    <submittedName>
        <fullName evidence="10">Crp/Fnr family transcriptional regulator</fullName>
    </submittedName>
</protein>
<dbReference type="InterPro" id="IPR018488">
    <property type="entry name" value="cNMP-bd_CS"/>
</dbReference>
<evidence type="ECO:0000256" key="7">
    <source>
        <dbReference type="ARBA" id="ARBA00023286"/>
    </source>
</evidence>
<reference evidence="10 11" key="1">
    <citation type="submission" date="2021-11" db="EMBL/GenBank/DDBJ databases">
        <authorList>
            <person name="Lee D.-H."/>
            <person name="Kim S.-B."/>
        </authorList>
    </citation>
    <scope>NUCLEOTIDE SEQUENCE [LARGE SCALE GENOMIC DNA]</scope>
    <source>
        <strain evidence="10 11">KCTC 52223</strain>
    </source>
</reference>
<keyword evidence="5" id="KW-0406">Ion transport</keyword>
<name>A0ABS8KSV7_9HYPH</name>
<dbReference type="EMBL" id="JAJISD010000003">
    <property type="protein sequence ID" value="MCC8429140.1"/>
    <property type="molecule type" value="Genomic_DNA"/>
</dbReference>
<dbReference type="Gene3D" id="2.60.120.10">
    <property type="entry name" value="Jelly Rolls"/>
    <property type="match status" value="1"/>
</dbReference>